<keyword evidence="2" id="KW-1185">Reference proteome</keyword>
<accession>A0A0B1RZA6</accession>
<reference evidence="1 2" key="1">
    <citation type="submission" date="2014-03" db="EMBL/GenBank/DDBJ databases">
        <title>Draft genome of the hookworm Oesophagostomum dentatum.</title>
        <authorList>
            <person name="Mitreva M."/>
        </authorList>
    </citation>
    <scope>NUCLEOTIDE SEQUENCE [LARGE SCALE GENOMIC DNA]</scope>
    <source>
        <strain evidence="1 2">OD-Hann</strain>
    </source>
</reference>
<protein>
    <submittedName>
        <fullName evidence="1">Uncharacterized protein</fullName>
    </submittedName>
</protein>
<gene>
    <name evidence="1" type="ORF">OESDEN_22366</name>
</gene>
<dbReference type="Proteomes" id="UP000053660">
    <property type="component" value="Unassembled WGS sequence"/>
</dbReference>
<name>A0A0B1RZA6_OESDE</name>
<sequence>MREGDNVALPPNLISSDTNYLSVVKVNDSGTIRAGTYRMTMSGAGGQYCQLNIRGRSAIEIYPAYVSSSDGSYGGTTSDKTYFAPVLCSFLDTMKTTQSSYMLMDSVTEFFSMYKLHQLEVDCSTHLSCSEETVKLVTMSITRLYHSFALMR</sequence>
<evidence type="ECO:0000313" key="1">
    <source>
        <dbReference type="EMBL" id="KHJ78014.1"/>
    </source>
</evidence>
<dbReference type="EMBL" id="KN610194">
    <property type="protein sequence ID" value="KHJ78014.1"/>
    <property type="molecule type" value="Genomic_DNA"/>
</dbReference>
<dbReference type="AlphaFoldDB" id="A0A0B1RZA6"/>
<organism evidence="1 2">
    <name type="scientific">Oesophagostomum dentatum</name>
    <name type="common">Nodular worm</name>
    <dbReference type="NCBI Taxonomy" id="61180"/>
    <lineage>
        <taxon>Eukaryota</taxon>
        <taxon>Metazoa</taxon>
        <taxon>Ecdysozoa</taxon>
        <taxon>Nematoda</taxon>
        <taxon>Chromadorea</taxon>
        <taxon>Rhabditida</taxon>
        <taxon>Rhabditina</taxon>
        <taxon>Rhabditomorpha</taxon>
        <taxon>Strongyloidea</taxon>
        <taxon>Strongylidae</taxon>
        <taxon>Oesophagostomum</taxon>
    </lineage>
</organism>
<evidence type="ECO:0000313" key="2">
    <source>
        <dbReference type="Proteomes" id="UP000053660"/>
    </source>
</evidence>
<proteinExistence type="predicted"/>